<protein>
    <recommendedName>
        <fullName evidence="6">Ribosomal protein S11</fullName>
    </recommendedName>
</protein>
<dbReference type="PANTHER" id="PTHR11759">
    <property type="entry name" value="40S RIBOSOMAL PROTEIN S14/30S RIBOSOMAL PROTEIN S11"/>
    <property type="match status" value="1"/>
</dbReference>
<keyword evidence="3" id="KW-0687">Ribonucleoprotein</keyword>
<proteinExistence type="inferred from homology"/>
<keyword evidence="5" id="KW-1185">Reference proteome</keyword>
<dbReference type="InterPro" id="IPR001971">
    <property type="entry name" value="Ribosomal_uS11"/>
</dbReference>
<dbReference type="GO" id="GO:1990904">
    <property type="term" value="C:ribonucleoprotein complex"/>
    <property type="evidence" value="ECO:0007669"/>
    <property type="project" value="UniProtKB-KW"/>
</dbReference>
<comment type="caution">
    <text evidence="4">The sequence shown here is derived from an EMBL/GenBank/DDBJ whole genome shotgun (WGS) entry which is preliminary data.</text>
</comment>
<evidence type="ECO:0000313" key="5">
    <source>
        <dbReference type="Proteomes" id="UP000664203"/>
    </source>
</evidence>
<name>A0A8H3F204_9LECA</name>
<dbReference type="EMBL" id="CAJPDR010000073">
    <property type="protein sequence ID" value="CAF9914522.1"/>
    <property type="molecule type" value="Genomic_DNA"/>
</dbReference>
<dbReference type="Proteomes" id="UP000664203">
    <property type="component" value="Unassembled WGS sequence"/>
</dbReference>
<comment type="similarity">
    <text evidence="1">Belongs to the universal ribosomal protein uS11 family.</text>
</comment>
<dbReference type="GO" id="GO:0005840">
    <property type="term" value="C:ribosome"/>
    <property type="evidence" value="ECO:0007669"/>
    <property type="project" value="UniProtKB-KW"/>
</dbReference>
<dbReference type="GO" id="GO:0006412">
    <property type="term" value="P:translation"/>
    <property type="evidence" value="ECO:0007669"/>
    <property type="project" value="InterPro"/>
</dbReference>
<reference evidence="4" key="1">
    <citation type="submission" date="2021-03" db="EMBL/GenBank/DDBJ databases">
        <authorList>
            <person name="Tagirdzhanova G."/>
        </authorList>
    </citation>
    <scope>NUCLEOTIDE SEQUENCE</scope>
</reference>
<organism evidence="4 5">
    <name type="scientific">Alectoria fallacina</name>
    <dbReference type="NCBI Taxonomy" id="1903189"/>
    <lineage>
        <taxon>Eukaryota</taxon>
        <taxon>Fungi</taxon>
        <taxon>Dikarya</taxon>
        <taxon>Ascomycota</taxon>
        <taxon>Pezizomycotina</taxon>
        <taxon>Lecanoromycetes</taxon>
        <taxon>OSLEUM clade</taxon>
        <taxon>Lecanoromycetidae</taxon>
        <taxon>Lecanorales</taxon>
        <taxon>Lecanorineae</taxon>
        <taxon>Parmeliaceae</taxon>
        <taxon>Alectoria</taxon>
    </lineage>
</organism>
<dbReference type="HAMAP" id="MF_01310">
    <property type="entry name" value="Ribosomal_uS11"/>
    <property type="match status" value="1"/>
</dbReference>
<dbReference type="SUPFAM" id="SSF53137">
    <property type="entry name" value="Translational machinery components"/>
    <property type="match status" value="1"/>
</dbReference>
<evidence type="ECO:0000313" key="4">
    <source>
        <dbReference type="EMBL" id="CAF9914522.1"/>
    </source>
</evidence>
<dbReference type="AlphaFoldDB" id="A0A8H3F204"/>
<evidence type="ECO:0000256" key="3">
    <source>
        <dbReference type="ARBA" id="ARBA00023274"/>
    </source>
</evidence>
<dbReference type="Gene3D" id="3.30.420.80">
    <property type="entry name" value="Ribosomal protein S11"/>
    <property type="match status" value="1"/>
</dbReference>
<dbReference type="GO" id="GO:0003735">
    <property type="term" value="F:structural constituent of ribosome"/>
    <property type="evidence" value="ECO:0007669"/>
    <property type="project" value="InterPro"/>
</dbReference>
<dbReference type="InterPro" id="IPR036967">
    <property type="entry name" value="Ribosomal_uS11_sf"/>
</dbReference>
<dbReference type="OrthoDB" id="1654884at2759"/>
<gene>
    <name evidence="4" type="ORF">ALECFALPRED_009614</name>
</gene>
<keyword evidence="2" id="KW-0689">Ribosomal protein</keyword>
<sequence>MKRSLFQLPSLGSVRFPCCQRLARAQGFLPYRISQKRLLTTTSLNLTDADSTSSSTSAIRSLAELSRPFTSPFSNTPIDSVIPAGLARDRSPSLTDIPFIRPHQLHIYATRHNCHITLSAGNGGAIISISSGNIEFKQAQRGSYDAAYQLGVYVMGQIKNQAMLDENYQGKGGQIKQLQVVFRDFGPGREAVTKVLLGSEGRALRGRIVRVMDSTRLKFGGTRSKKPRRLG</sequence>
<accession>A0A8H3F204</accession>
<evidence type="ECO:0008006" key="6">
    <source>
        <dbReference type="Google" id="ProtNLM"/>
    </source>
</evidence>
<dbReference type="Pfam" id="PF00411">
    <property type="entry name" value="Ribosomal_S11"/>
    <property type="match status" value="1"/>
</dbReference>
<evidence type="ECO:0000256" key="1">
    <source>
        <dbReference type="ARBA" id="ARBA00006194"/>
    </source>
</evidence>
<evidence type="ECO:0000256" key="2">
    <source>
        <dbReference type="ARBA" id="ARBA00022980"/>
    </source>
</evidence>